<evidence type="ECO:0000313" key="3">
    <source>
        <dbReference type="EMBL" id="KAK9946987.1"/>
    </source>
</evidence>
<dbReference type="Proteomes" id="UP001457282">
    <property type="component" value="Unassembled WGS sequence"/>
</dbReference>
<reference evidence="3 4" key="1">
    <citation type="journal article" date="2023" name="G3 (Bethesda)">
        <title>A chromosome-length genome assembly and annotation of blackberry (Rubus argutus, cv. 'Hillquist').</title>
        <authorList>
            <person name="Bruna T."/>
            <person name="Aryal R."/>
            <person name="Dudchenko O."/>
            <person name="Sargent D.J."/>
            <person name="Mead D."/>
            <person name="Buti M."/>
            <person name="Cavallini A."/>
            <person name="Hytonen T."/>
            <person name="Andres J."/>
            <person name="Pham M."/>
            <person name="Weisz D."/>
            <person name="Mascagni F."/>
            <person name="Usai G."/>
            <person name="Natali L."/>
            <person name="Bassil N."/>
            <person name="Fernandez G.E."/>
            <person name="Lomsadze A."/>
            <person name="Armour M."/>
            <person name="Olukolu B."/>
            <person name="Poorten T."/>
            <person name="Britton C."/>
            <person name="Davik J."/>
            <person name="Ashrafi H."/>
            <person name="Aiden E.L."/>
            <person name="Borodovsky M."/>
            <person name="Worthington M."/>
        </authorList>
    </citation>
    <scope>NUCLEOTIDE SEQUENCE [LARGE SCALE GENOMIC DNA]</scope>
    <source>
        <strain evidence="3">PI 553951</strain>
    </source>
</reference>
<sequence>MGRKKKFIDKKNSSTFQLIARDSSDPNYDDSPGGDRVFIQVSGRPNEDPDSIFADADEDGGQYYYDQAFGNSAAAQPLPEKFRKEILDLGFPDDGYNYLNHLRDIKNTGGGSAYYSNPKAKLEQLPHDVKAYDASRLPISVNEAPDENAVYNVASKTVNVRVQKAVDPEVSALLDDSDASRFGSDVEDLEEDFVVKANLPDEDEEEDKNCMEREEGDFVVDDPRARRDVDEEFDMVLSREYDNDYDEDDDDNDGDDHYGYRDEEYEPIEEKLKHVKLNDCVKDDFELNGYEVPGDDEEKQKTKELGKIYEDEHQEDVVVVVEEHSDDSEQWDCETVITTYSNLQNHPVKIGENLIKLGGKQRLPLDFLPRNRRPAATERAEGTSDFSSRNRRAAATERVEGIGDLKTEQQKRKQHGQESKEEKKGRKAAVKEERREARRAKKEMKELYKGEAQHAQRVAATSGPSSRRLM</sequence>
<organism evidence="3 4">
    <name type="scientific">Rubus argutus</name>
    <name type="common">Southern blackberry</name>
    <dbReference type="NCBI Taxonomy" id="59490"/>
    <lineage>
        <taxon>Eukaryota</taxon>
        <taxon>Viridiplantae</taxon>
        <taxon>Streptophyta</taxon>
        <taxon>Embryophyta</taxon>
        <taxon>Tracheophyta</taxon>
        <taxon>Spermatophyta</taxon>
        <taxon>Magnoliopsida</taxon>
        <taxon>eudicotyledons</taxon>
        <taxon>Gunneridae</taxon>
        <taxon>Pentapetalae</taxon>
        <taxon>rosids</taxon>
        <taxon>fabids</taxon>
        <taxon>Rosales</taxon>
        <taxon>Rosaceae</taxon>
        <taxon>Rosoideae</taxon>
        <taxon>Rosoideae incertae sedis</taxon>
        <taxon>Rubus</taxon>
    </lineage>
</organism>
<dbReference type="GO" id="GO:0000056">
    <property type="term" value="P:ribosomal small subunit export from nucleus"/>
    <property type="evidence" value="ECO:0007669"/>
    <property type="project" value="TreeGrafter"/>
</dbReference>
<dbReference type="GO" id="GO:0042274">
    <property type="term" value="P:ribosomal small subunit biogenesis"/>
    <property type="evidence" value="ECO:0007669"/>
    <property type="project" value="InterPro"/>
</dbReference>
<feature type="region of interest" description="Disordered" evidence="2">
    <location>
        <begin position="235"/>
        <end position="260"/>
    </location>
</feature>
<dbReference type="Pfam" id="PF04180">
    <property type="entry name" value="LTV"/>
    <property type="match status" value="1"/>
</dbReference>
<keyword evidence="4" id="KW-1185">Reference proteome</keyword>
<feature type="compositionally biased region" description="Basic and acidic residues" evidence="2">
    <location>
        <begin position="443"/>
        <end position="454"/>
    </location>
</feature>
<dbReference type="InterPro" id="IPR007307">
    <property type="entry name" value="Ltv1"/>
</dbReference>
<comment type="similarity">
    <text evidence="1">Belongs to the LTV1 family.</text>
</comment>
<dbReference type="EMBL" id="JBEDUW010000002">
    <property type="protein sequence ID" value="KAK9946987.1"/>
    <property type="molecule type" value="Genomic_DNA"/>
</dbReference>
<name>A0AAW1YE73_RUBAR</name>
<dbReference type="PANTHER" id="PTHR21531">
    <property type="entry name" value="LOW-TEMPERATURE VIABILITY PROTEIN LTV1-RELATED"/>
    <property type="match status" value="1"/>
</dbReference>
<evidence type="ECO:0000313" key="4">
    <source>
        <dbReference type="Proteomes" id="UP001457282"/>
    </source>
</evidence>
<feature type="compositionally biased region" description="Basic and acidic residues" evidence="2">
    <location>
        <begin position="394"/>
        <end position="436"/>
    </location>
</feature>
<comment type="caution">
    <text evidence="3">The sequence shown here is derived from an EMBL/GenBank/DDBJ whole genome shotgun (WGS) entry which is preliminary data.</text>
</comment>
<evidence type="ECO:0000256" key="2">
    <source>
        <dbReference type="SAM" id="MobiDB-lite"/>
    </source>
</evidence>
<dbReference type="AlphaFoldDB" id="A0AAW1YE73"/>
<evidence type="ECO:0000256" key="1">
    <source>
        <dbReference type="ARBA" id="ARBA00009078"/>
    </source>
</evidence>
<dbReference type="GO" id="GO:0005634">
    <property type="term" value="C:nucleus"/>
    <property type="evidence" value="ECO:0007669"/>
    <property type="project" value="TreeGrafter"/>
</dbReference>
<accession>A0AAW1YE73</accession>
<feature type="region of interest" description="Disordered" evidence="2">
    <location>
        <begin position="366"/>
        <end position="470"/>
    </location>
</feature>
<evidence type="ECO:0008006" key="5">
    <source>
        <dbReference type="Google" id="ProtNLM"/>
    </source>
</evidence>
<dbReference type="PANTHER" id="PTHR21531:SF0">
    <property type="entry name" value="PROTEIN LTV1 HOMOLOG"/>
    <property type="match status" value="1"/>
</dbReference>
<feature type="compositionally biased region" description="Acidic residues" evidence="2">
    <location>
        <begin position="243"/>
        <end position="254"/>
    </location>
</feature>
<dbReference type="GO" id="GO:0030688">
    <property type="term" value="C:preribosome, small subunit precursor"/>
    <property type="evidence" value="ECO:0007669"/>
    <property type="project" value="TreeGrafter"/>
</dbReference>
<gene>
    <name evidence="3" type="ORF">M0R45_012424</name>
</gene>
<feature type="region of interest" description="Disordered" evidence="2">
    <location>
        <begin position="21"/>
        <end position="49"/>
    </location>
</feature>
<proteinExistence type="inferred from homology"/>
<dbReference type="GO" id="GO:0005829">
    <property type="term" value="C:cytosol"/>
    <property type="evidence" value="ECO:0007669"/>
    <property type="project" value="TreeGrafter"/>
</dbReference>
<protein>
    <recommendedName>
        <fullName evidence="5">Low temperature viability protein</fullName>
    </recommendedName>
</protein>